<dbReference type="Proteomes" id="UP000436088">
    <property type="component" value="Unassembled WGS sequence"/>
</dbReference>
<evidence type="ECO:0000256" key="3">
    <source>
        <dbReference type="ARBA" id="ARBA00022989"/>
    </source>
</evidence>
<sequence>MDKSDNAVHERRRLTPHIRIYINSSCLKVLTSGNLAENLFLLTLGLVNLEIAFKKIVFPMVLGDMKVLLFLAWSFTCCKIGWDSVMRMNADLRDLFLYEALLYYNPLLLVTMMVWLWGVCLLVFSQSTVNYARIFDLDQNHLTRREIWQCSVWMKIIVPTSMTAYLYLFSYGEVSLGASQPV</sequence>
<evidence type="ECO:0000313" key="7">
    <source>
        <dbReference type="EMBL" id="KAE8657705.1"/>
    </source>
</evidence>
<feature type="transmembrane region" description="Helical" evidence="5">
    <location>
        <begin position="152"/>
        <end position="172"/>
    </location>
</feature>
<accession>A0A6A2WPT3</accession>
<protein>
    <submittedName>
        <fullName evidence="7">SPX and EXS domain-containing protein 1-like isoform X2</fullName>
    </submittedName>
</protein>
<keyword evidence="8" id="KW-1185">Reference proteome</keyword>
<feature type="transmembrane region" description="Helical" evidence="5">
    <location>
        <begin position="65"/>
        <end position="82"/>
    </location>
</feature>
<keyword evidence="2 5" id="KW-0812">Transmembrane</keyword>
<keyword evidence="4 5" id="KW-0472">Membrane</keyword>
<dbReference type="GO" id="GO:0005737">
    <property type="term" value="C:cytoplasm"/>
    <property type="evidence" value="ECO:0007669"/>
    <property type="project" value="TreeGrafter"/>
</dbReference>
<dbReference type="Pfam" id="PF03124">
    <property type="entry name" value="EXS"/>
    <property type="match status" value="1"/>
</dbReference>
<evidence type="ECO:0000313" key="8">
    <source>
        <dbReference type="Proteomes" id="UP000436088"/>
    </source>
</evidence>
<keyword evidence="3 5" id="KW-1133">Transmembrane helix</keyword>
<proteinExistence type="predicted"/>
<comment type="caution">
    <text evidence="7">The sequence shown here is derived from an EMBL/GenBank/DDBJ whole genome shotgun (WGS) entry which is preliminary data.</text>
</comment>
<evidence type="ECO:0000259" key="6">
    <source>
        <dbReference type="Pfam" id="PF03124"/>
    </source>
</evidence>
<evidence type="ECO:0000256" key="2">
    <source>
        <dbReference type="ARBA" id="ARBA00022692"/>
    </source>
</evidence>
<feature type="domain" description="EXS" evidence="6">
    <location>
        <begin position="101"/>
        <end position="167"/>
    </location>
</feature>
<dbReference type="EMBL" id="VEPZ02001756">
    <property type="protein sequence ID" value="KAE8657705.1"/>
    <property type="molecule type" value="Genomic_DNA"/>
</dbReference>
<dbReference type="InterPro" id="IPR004342">
    <property type="entry name" value="EXS_C"/>
</dbReference>
<dbReference type="PANTHER" id="PTHR10783:SF89">
    <property type="entry name" value="SPX AND EXS DOMAIN-CONTAINING PROTEIN 1-LIKE ISOFORM X1"/>
    <property type="match status" value="1"/>
</dbReference>
<evidence type="ECO:0000256" key="5">
    <source>
        <dbReference type="SAM" id="Phobius"/>
    </source>
</evidence>
<dbReference type="GO" id="GO:0016020">
    <property type="term" value="C:membrane"/>
    <property type="evidence" value="ECO:0007669"/>
    <property type="project" value="UniProtKB-SubCell"/>
</dbReference>
<gene>
    <name evidence="7" type="ORF">F3Y22_tig00116984pilonHSYRG00293</name>
</gene>
<evidence type="ECO:0000256" key="4">
    <source>
        <dbReference type="ARBA" id="ARBA00023136"/>
    </source>
</evidence>
<reference evidence="7" key="1">
    <citation type="submission" date="2019-09" db="EMBL/GenBank/DDBJ databases">
        <title>Draft genome information of white flower Hibiscus syriacus.</title>
        <authorList>
            <person name="Kim Y.-M."/>
        </authorList>
    </citation>
    <scope>NUCLEOTIDE SEQUENCE [LARGE SCALE GENOMIC DNA]</scope>
    <source>
        <strain evidence="7">YM2019G1</strain>
    </source>
</reference>
<organism evidence="7 8">
    <name type="scientific">Hibiscus syriacus</name>
    <name type="common">Rose of Sharon</name>
    <dbReference type="NCBI Taxonomy" id="106335"/>
    <lineage>
        <taxon>Eukaryota</taxon>
        <taxon>Viridiplantae</taxon>
        <taxon>Streptophyta</taxon>
        <taxon>Embryophyta</taxon>
        <taxon>Tracheophyta</taxon>
        <taxon>Spermatophyta</taxon>
        <taxon>Magnoliopsida</taxon>
        <taxon>eudicotyledons</taxon>
        <taxon>Gunneridae</taxon>
        <taxon>Pentapetalae</taxon>
        <taxon>rosids</taxon>
        <taxon>malvids</taxon>
        <taxon>Malvales</taxon>
        <taxon>Malvaceae</taxon>
        <taxon>Malvoideae</taxon>
        <taxon>Hibiscus</taxon>
    </lineage>
</organism>
<name>A0A6A2WPT3_HIBSY</name>
<dbReference type="AlphaFoldDB" id="A0A6A2WPT3"/>
<dbReference type="PANTHER" id="PTHR10783">
    <property type="entry name" value="XENOTROPIC AND POLYTROPIC RETROVIRUS RECEPTOR 1-RELATED"/>
    <property type="match status" value="1"/>
</dbReference>
<evidence type="ECO:0000256" key="1">
    <source>
        <dbReference type="ARBA" id="ARBA00004141"/>
    </source>
</evidence>
<feature type="transmembrane region" description="Helical" evidence="5">
    <location>
        <begin position="102"/>
        <end position="124"/>
    </location>
</feature>
<comment type="subcellular location">
    <subcellularLocation>
        <location evidence="1">Membrane</location>
        <topology evidence="1">Multi-pass membrane protein</topology>
    </subcellularLocation>
</comment>